<keyword evidence="2" id="KW-0732">Signal</keyword>
<dbReference type="Gene3D" id="2.50.20.10">
    <property type="entry name" value="Lipoprotein localisation LolA/LolB/LppX"/>
    <property type="match status" value="1"/>
</dbReference>
<dbReference type="SUPFAM" id="SSF89392">
    <property type="entry name" value="Prokaryotic lipoproteins and lipoprotein localization factors"/>
    <property type="match status" value="1"/>
</dbReference>
<feature type="compositionally biased region" description="Basic and acidic residues" evidence="1">
    <location>
        <begin position="274"/>
        <end position="294"/>
    </location>
</feature>
<comment type="caution">
    <text evidence="3">The sequence shown here is derived from an EMBL/GenBank/DDBJ whole genome shotgun (WGS) entry which is preliminary data.</text>
</comment>
<reference evidence="4" key="1">
    <citation type="journal article" date="2019" name="Int. J. Syst. Evol. Microbiol.">
        <title>The Global Catalogue of Microorganisms (GCM) 10K type strain sequencing project: providing services to taxonomists for standard genome sequencing and annotation.</title>
        <authorList>
            <consortium name="The Broad Institute Genomics Platform"/>
            <consortium name="The Broad Institute Genome Sequencing Center for Infectious Disease"/>
            <person name="Wu L."/>
            <person name="Ma J."/>
        </authorList>
    </citation>
    <scope>NUCLEOTIDE SEQUENCE [LARGE SCALE GENOMIC DNA]</scope>
    <source>
        <strain evidence="4">JCM 4738</strain>
    </source>
</reference>
<proteinExistence type="predicted"/>
<dbReference type="Proteomes" id="UP000642673">
    <property type="component" value="Unassembled WGS sequence"/>
</dbReference>
<evidence type="ECO:0000256" key="2">
    <source>
        <dbReference type="SAM" id="SignalP"/>
    </source>
</evidence>
<dbReference type="PANTHER" id="PTHR37507">
    <property type="entry name" value="SPORULATION PROTEIN YDCC"/>
    <property type="match status" value="1"/>
</dbReference>
<evidence type="ECO:0000313" key="4">
    <source>
        <dbReference type="Proteomes" id="UP000642673"/>
    </source>
</evidence>
<keyword evidence="4" id="KW-1185">Reference proteome</keyword>
<name>A0ABQ3EM53_9ACTN</name>
<dbReference type="EMBL" id="BMVP01000002">
    <property type="protein sequence ID" value="GHB44026.1"/>
    <property type="molecule type" value="Genomic_DNA"/>
</dbReference>
<protein>
    <recommendedName>
        <fullName evidence="5">MucB/RseB N-terminal domain-containing protein</fullName>
    </recommendedName>
</protein>
<feature type="signal peptide" evidence="2">
    <location>
        <begin position="1"/>
        <end position="36"/>
    </location>
</feature>
<dbReference type="RefSeq" id="WP_190182957.1">
    <property type="nucleotide sequence ID" value="NZ_BMVP01000002.1"/>
</dbReference>
<dbReference type="PANTHER" id="PTHR37507:SF2">
    <property type="entry name" value="SPORULATION PROTEIN YDCC"/>
    <property type="match status" value="1"/>
</dbReference>
<organism evidence="3 4">
    <name type="scientific">Streptomyces cirratus</name>
    <dbReference type="NCBI Taxonomy" id="68187"/>
    <lineage>
        <taxon>Bacteria</taxon>
        <taxon>Bacillati</taxon>
        <taxon>Actinomycetota</taxon>
        <taxon>Actinomycetes</taxon>
        <taxon>Kitasatosporales</taxon>
        <taxon>Streptomycetaceae</taxon>
        <taxon>Streptomyces</taxon>
    </lineage>
</organism>
<dbReference type="InterPro" id="IPR029046">
    <property type="entry name" value="LolA/LolB/LppX"/>
</dbReference>
<feature type="region of interest" description="Disordered" evidence="1">
    <location>
        <begin position="273"/>
        <end position="301"/>
    </location>
</feature>
<evidence type="ECO:0000256" key="1">
    <source>
        <dbReference type="SAM" id="MobiDB-lite"/>
    </source>
</evidence>
<evidence type="ECO:0008006" key="5">
    <source>
        <dbReference type="Google" id="ProtNLM"/>
    </source>
</evidence>
<evidence type="ECO:0000313" key="3">
    <source>
        <dbReference type="EMBL" id="GHB44026.1"/>
    </source>
</evidence>
<gene>
    <name evidence="3" type="ORF">GCM10010347_11640</name>
</gene>
<feature type="chain" id="PRO_5045394453" description="MucB/RseB N-terminal domain-containing protein" evidence="2">
    <location>
        <begin position="37"/>
        <end position="413"/>
    </location>
</feature>
<sequence>MATNTKTRKAARYAVPVAVFGVAAATIAMVPAFANAGNPDLPKVTAQQLIEKIAASDVQQLSGSAKISTDLGLPTLAGGLLGRVGGGGGVTGGSADPQDKLAQLANGTHTFRIAADGPDRQKLTFLDGKDEYSLTHNGKDVWGYDSKSNQVFHEKDVHSGPGAEPKAAERMPASPQEMAQEALKAAGPTTDVSVGDTAQVAGRDAYQLVLKPKQAGSTVGSVQIAVDAKNGVPLRVQVLSSQGGKPILDAGFTKVDFAKPAADTFAFTTPKGAKLTEGKDGHGKDGQSGKDGGHGKGWKGLESLPGFEGLTGGAAGAGKGDVKVLGEGWASVAQISVPGGKGLKDAESAANGKDAPKEAKQFLDSLGDKVTGSFGSGRIFSTRLVNALITDDGKVYVGAVTKDALVKTANSAK</sequence>
<dbReference type="InterPro" id="IPR052944">
    <property type="entry name" value="Sporulation_related"/>
</dbReference>
<accession>A0ABQ3EM53</accession>